<feature type="transmembrane region" description="Helical" evidence="4">
    <location>
        <begin position="222"/>
        <end position="240"/>
    </location>
</feature>
<feature type="transmembrane region" description="Helical" evidence="4">
    <location>
        <begin position="64"/>
        <end position="82"/>
    </location>
</feature>
<feature type="region of interest" description="Disordered" evidence="5">
    <location>
        <begin position="784"/>
        <end position="813"/>
    </location>
</feature>
<organism evidence="6">
    <name type="scientific">Parnassia wightiana</name>
    <dbReference type="NCBI Taxonomy" id="1037479"/>
    <lineage>
        <taxon>Eukaryota</taxon>
        <taxon>Viridiplantae</taxon>
        <taxon>Streptophyta</taxon>
        <taxon>Embryophyta</taxon>
        <taxon>Tracheophyta</taxon>
        <taxon>Spermatophyta</taxon>
        <taxon>Magnoliopsida</taxon>
        <taxon>eudicotyledons</taxon>
        <taxon>Gunneridae</taxon>
        <taxon>Pentapetalae</taxon>
        <taxon>rosids</taxon>
        <taxon>fabids</taxon>
        <taxon>Celastrales</taxon>
        <taxon>Celastraceae</taxon>
        <taxon>Parnassia</taxon>
    </lineage>
</organism>
<dbReference type="PANTHER" id="PTHR33163:SF40">
    <property type="entry name" value="PROTEIN TIC 214"/>
    <property type="match status" value="1"/>
</dbReference>
<keyword evidence="4" id="KW-1133">Transmembrane helix</keyword>
<accession>A0A8F6U2J7</accession>
<evidence type="ECO:0000256" key="3">
    <source>
        <dbReference type="ARBA" id="ARBA00022780"/>
    </source>
</evidence>
<evidence type="ECO:0000256" key="4">
    <source>
        <dbReference type="RuleBase" id="RU364085"/>
    </source>
</evidence>
<keyword evidence="4 6" id="KW-0150">Chloroplast</keyword>
<keyword evidence="4" id="KW-0812">Transmembrane</keyword>
<keyword evidence="4" id="KW-0472">Membrane</keyword>
<evidence type="ECO:0000313" key="6">
    <source>
        <dbReference type="EMBL" id="QXT43176.1"/>
    </source>
</evidence>
<dbReference type="EMBL" id="MK580537">
    <property type="protein sequence ID" value="QXT43176.1"/>
    <property type="molecule type" value="Genomic_DNA"/>
</dbReference>
<sequence>MIFKSFILGNLVSLSLKIINSVVVVGLYYGFLTTFSIGPSYIFLLRARVMEEGTEKKVSATTGFITGQLMMFISIYYAPLYLALGRPHTITVLALPYFLFHFFWNNHKNFFDYGSTTTNTNTAYSTRNLSIQCVFLNNLIFQLFNHFLLPSSMLVRLVNIYMFRCNNKMLFVTSSFVGWLIGHILFMKWVGFVLVWIQQNNYIRSNVLIRSNKYLVSELRNSMTRVLSILLFITCVYYLGRIPSPLFSTKLKETSEREEKGESEEETDIEIETTSETKGTKQEQEESTEEDSSSYLFSEDLDKIDETKEIKVNGKEKAKDEFHFQLKETCSKNRPLYVYENEKNESQTLEVDGKQENSTFEIFKDKNIFWFEKPLVTLLFDYKRWNRPLRYRKNNKGYKAVRNEMSQYFFYTCLSDGNKNISFTYPPSLAIFLNLVEGKVPIFTPKNTKYPELYNHWTSTNEKKKNKQNNEFLNRIKNLDLKFSFFAVIKKKTRLYKNTKRYLPKIYDPLLNGPSRGRIKKLILSPTLNKTSITRSISPHSINRINNLFFITSLFLTPTYEYQEFEQKQTRDTFNIKIFSIEKVISSFNFKKLSAVLKQEQKIEDQPKNFKYCIDTVLANLKDKREKRRKKNDIGIKEIRKKVPRWSYKIINELEYAERVQEEFVVEDPGIRSRRAKRVILFAEIIGKVDPVYKEIALRHYFDQSDFRRDIIKGSMRPQRRKTFIWKIFHANMHSALFLDRINKPLLFSFEISHMMHILKLMFRKLIGKNQKFFISDYPEETTKERDKKEKKDKREEKEKDKEKKDKEKKDKREEEARVKKVKVWDSVTFSQLTRGCLLVTKSILRKYIILPLLIIAKNIIRILLFQSPEWSEDFRDLNREIHIKCTFNGIPLPEKEFPRNWLIEGIQIKILFPFRLKPWHRSKLQFTQKNPMKEKKGQKKNFGGFLTVLGKTTESPFGPPRNEKGLYSFDFKPIFKKLEKKKKMLKKRWFLVISALKQRTKFFTNVTKSKERKKKVIKKRSFSLLKLKAKLKELMRIFLVFTGLYELNETKKDLITNNQIIHKPSTQIRHIPTGWTNSSLPEKRMQDLTNRTSTIITQIKKITKKKKKKTVFLISKTKMNSKKRSYDLKRLESRIKRRNYEFFYKFQYFQKICIEKKAIYTVLSIINILRMNSQLFLESVRNLIHKDIQDNEENQDKIMKLKRNKKGINFISNIKETATNIKRQVFGDLSSLSQAYIFYKISQTLLINLYKLRPTLRDDGKAFFLKKKRKDFFEVQGIFHSELRHKKNITFTFITNPWKNWLLKAGHYQNDLSPIRWSRLISKKRRNLVNQRCMTEKKGLNKKDSCEKEKDLLMKYEKQKNFQGELLLKKKIKKYSRYDLLAYKSINYEDPKDSSISSSRLSLKTKTKQGIFYNFTIPKRKFIRGSEGVSITNCLEEDETLEIEQNRDRKYLDWRIFYFFLKKRIQIEFWIDTGTKKKKNLFDWMEMNERLLSDSICNLELWLFPKNLILYNAYKKKPWTIPIKLLLFDLTRNDNLSEKSEELVDFGSVCLNQEKYLEDNFAESDMKKKNYKGSMEAELFLFLQRPLCFQLKWNTSVKKKLVNTMKVYCFLLKSINPNGATLSSIQRGEIGINFLLIDNDLSLTEFLKKGIFIIEPVRLAVKNGGHFLLYQTLKNSLVHKNKQKMNKKEEERNYADTKNWDKSTGSKKKNYYDLLISEKTLSPRQCRELRILLSFNSFNPKNKKDIKINNEFFNANNTKTRSNISNKTKNISRDNKKLKNKNQVIKFKLFLWPNFRLEDLACMNRYWFDTNNGSRFSMVRIHLYPRLKNFY</sequence>
<comment type="subunit">
    <text evidence="4">Part of the Tic complex.</text>
</comment>
<protein>
    <recommendedName>
        <fullName evidence="4">Protein TIC 214</fullName>
    </recommendedName>
    <alternativeName>
        <fullName evidence="4">Translocon at the inner envelope membrane of chloroplasts 214</fullName>
    </alternativeName>
</protein>
<dbReference type="PANTHER" id="PTHR33163">
    <property type="entry name" value="PROTEIN TIC 214-RELATED"/>
    <property type="match status" value="1"/>
</dbReference>
<comment type="function">
    <text evidence="1 4">Involved in protein precursor import into chloroplasts. May be part of an intermediate translocation complex acting as a protein-conducting channel at the inner envelope.</text>
</comment>
<feature type="region of interest" description="Disordered" evidence="5">
    <location>
        <begin position="1682"/>
        <end position="1702"/>
    </location>
</feature>
<gene>
    <name evidence="6" type="primary">ycf1</name>
    <name evidence="4" type="synonym">TIC214</name>
</gene>
<feature type="region of interest" description="Disordered" evidence="5">
    <location>
        <begin position="253"/>
        <end position="295"/>
    </location>
</feature>
<feature type="compositionally biased region" description="Acidic residues" evidence="5">
    <location>
        <begin position="261"/>
        <end position="273"/>
    </location>
</feature>
<keyword evidence="3 4" id="KW-1001">Plastid inner membrane</keyword>
<reference evidence="6" key="1">
    <citation type="submission" date="2019-02" db="EMBL/GenBank/DDBJ databases">
        <authorList>
            <person name="Guo F."/>
        </authorList>
    </citation>
    <scope>NUCLEOTIDE SEQUENCE</scope>
</reference>
<dbReference type="GO" id="GO:0009706">
    <property type="term" value="C:chloroplast inner membrane"/>
    <property type="evidence" value="ECO:0007669"/>
    <property type="project" value="UniProtKB-SubCell"/>
</dbReference>
<feature type="transmembrane region" description="Helical" evidence="4">
    <location>
        <begin position="129"/>
        <end position="149"/>
    </location>
</feature>
<proteinExistence type="inferred from homology"/>
<keyword evidence="4" id="KW-0813">Transport</keyword>
<feature type="compositionally biased region" description="Basic and acidic residues" evidence="5">
    <location>
        <begin position="1687"/>
        <end position="1702"/>
    </location>
</feature>
<evidence type="ECO:0000256" key="5">
    <source>
        <dbReference type="SAM" id="MobiDB-lite"/>
    </source>
</evidence>
<evidence type="ECO:0000256" key="2">
    <source>
        <dbReference type="ARBA" id="ARBA00004478"/>
    </source>
</evidence>
<dbReference type="InterPro" id="IPR008896">
    <property type="entry name" value="TIC214"/>
</dbReference>
<feature type="transmembrane region" description="Helical" evidence="4">
    <location>
        <begin position="89"/>
        <end position="104"/>
    </location>
</feature>
<name>A0A8F6U2J7_9ROSI</name>
<dbReference type="GO" id="GO:0015031">
    <property type="term" value="P:protein transport"/>
    <property type="evidence" value="ECO:0007669"/>
    <property type="project" value="UniProtKB-KW"/>
</dbReference>
<dbReference type="Pfam" id="PF05758">
    <property type="entry name" value="Ycf1"/>
    <property type="match status" value="1"/>
</dbReference>
<keyword evidence="4 6" id="KW-0934">Plastid</keyword>
<comment type="subcellular location">
    <subcellularLocation>
        <location evidence="2">Plastid</location>
        <location evidence="2">Chloroplast inner membrane</location>
        <topology evidence="2">Multi-pass membrane protein</topology>
    </subcellularLocation>
</comment>
<comment type="similarity">
    <text evidence="4">Belongs to the TIC214 family.</text>
</comment>
<keyword evidence="4" id="KW-0653">Protein transport</keyword>
<geneLocation type="chloroplast" evidence="6"/>
<feature type="transmembrane region" description="Helical" evidence="4">
    <location>
        <begin position="21"/>
        <end position="44"/>
    </location>
</feature>
<evidence type="ECO:0000256" key="1">
    <source>
        <dbReference type="ARBA" id="ARBA00002515"/>
    </source>
</evidence>
<feature type="transmembrane region" description="Helical" evidence="4">
    <location>
        <begin position="170"/>
        <end position="197"/>
    </location>
</feature>